<sequence>MTRLDQPLETLPDAGVLPAETDVAIIGGGIIGVSTALVLARQGVRVVLLEKGRVAAEQSSRNWGWVRQQGRDRRELPLIVRSLALWQQWQDELGLALGFRRSGLVSLTRDAAELARWQRWAVRGRAAGIRVDELDAAAAAAFLPSRDAPWLGGIATPDDARAEPAIAVPRLASAARAAGAVVLQDTAVRALWQQDGQLLGVHTEHGPLRAGKVLLAAGVWSTGLLRDAGIRLPQLPVHATVATTTPGPALVPGTFCAADFCLRRREDGGHTLTLREDERVLLLPDTLRFARDFLPLLRRHWRGLRLDISPRRFWQAWRDGQRRPPQQASRYEAERIYRVVPDRRVAAKALARLQGQLPQAAGLAIAHSWGGRIDVTPDLIPVISRVAALPGLVVATGFSAHGFGIGPGAGELAASLLLDSPPPVDPAPFALSRLVRGQRLFIDPDVI</sequence>
<dbReference type="RefSeq" id="WP_272752832.1">
    <property type="nucleotide sequence ID" value="NZ_JAQQLF010000022.1"/>
</dbReference>
<evidence type="ECO:0000256" key="1">
    <source>
        <dbReference type="ARBA" id="ARBA00009410"/>
    </source>
</evidence>
<dbReference type="InterPro" id="IPR006076">
    <property type="entry name" value="FAD-dep_OxRdtase"/>
</dbReference>
<evidence type="ECO:0000313" key="4">
    <source>
        <dbReference type="EMBL" id="MDC7718595.1"/>
    </source>
</evidence>
<feature type="domain" description="FAD dependent oxidoreductase" evidence="3">
    <location>
        <begin position="22"/>
        <end position="416"/>
    </location>
</feature>
<evidence type="ECO:0000313" key="5">
    <source>
        <dbReference type="Proteomes" id="UP001219956"/>
    </source>
</evidence>
<dbReference type="EMBL" id="JAQQLF010000022">
    <property type="protein sequence ID" value="MDC7718595.1"/>
    <property type="molecule type" value="Genomic_DNA"/>
</dbReference>
<dbReference type="PANTHER" id="PTHR13847">
    <property type="entry name" value="SARCOSINE DEHYDROGENASE-RELATED"/>
    <property type="match status" value="1"/>
</dbReference>
<protein>
    <submittedName>
        <fullName evidence="4">FAD-binding oxidoreductase</fullName>
    </submittedName>
</protein>
<name>A0ABT5J2A7_9NEIS</name>
<dbReference type="Proteomes" id="UP001219956">
    <property type="component" value="Unassembled WGS sequence"/>
</dbReference>
<dbReference type="SUPFAM" id="SSF51905">
    <property type="entry name" value="FAD/NAD(P)-binding domain"/>
    <property type="match status" value="1"/>
</dbReference>
<dbReference type="PANTHER" id="PTHR13847:SF280">
    <property type="entry name" value="D-AMINO ACID DEHYDROGENASE"/>
    <property type="match status" value="1"/>
</dbReference>
<accession>A0ABT5J2A7</accession>
<gene>
    <name evidence="4" type="ORF">PQU95_15415</name>
</gene>
<proteinExistence type="inferred from homology"/>
<comment type="similarity">
    <text evidence="1">Belongs to the DadA oxidoreductase family.</text>
</comment>
<dbReference type="Gene3D" id="3.30.9.10">
    <property type="entry name" value="D-Amino Acid Oxidase, subunit A, domain 2"/>
    <property type="match status" value="2"/>
</dbReference>
<dbReference type="Gene3D" id="3.50.50.60">
    <property type="entry name" value="FAD/NAD(P)-binding domain"/>
    <property type="match status" value="2"/>
</dbReference>
<evidence type="ECO:0000259" key="3">
    <source>
        <dbReference type="Pfam" id="PF01266"/>
    </source>
</evidence>
<dbReference type="InterPro" id="IPR036188">
    <property type="entry name" value="FAD/NAD-bd_sf"/>
</dbReference>
<reference evidence="4 5" key="1">
    <citation type="submission" date="2023-01" db="EMBL/GenBank/DDBJ databases">
        <title>Novel species of the genus Vogesella isolated from rivers.</title>
        <authorList>
            <person name="Lu H."/>
        </authorList>
    </citation>
    <scope>NUCLEOTIDE SEQUENCE [LARGE SCALE GENOMIC DNA]</scope>
    <source>
        <strain evidence="4 5">DC21W</strain>
    </source>
</reference>
<keyword evidence="2" id="KW-0560">Oxidoreductase</keyword>
<evidence type="ECO:0000256" key="2">
    <source>
        <dbReference type="ARBA" id="ARBA00023002"/>
    </source>
</evidence>
<keyword evidence="5" id="KW-1185">Reference proteome</keyword>
<comment type="caution">
    <text evidence="4">The sequence shown here is derived from an EMBL/GenBank/DDBJ whole genome shotgun (WGS) entry which is preliminary data.</text>
</comment>
<dbReference type="Pfam" id="PF01266">
    <property type="entry name" value="DAO"/>
    <property type="match status" value="1"/>
</dbReference>
<organism evidence="4 5">
    <name type="scientific">Vogesella aquatica</name>
    <dbReference type="NCBI Taxonomy" id="2984206"/>
    <lineage>
        <taxon>Bacteria</taxon>
        <taxon>Pseudomonadati</taxon>
        <taxon>Pseudomonadota</taxon>
        <taxon>Betaproteobacteria</taxon>
        <taxon>Neisseriales</taxon>
        <taxon>Chromobacteriaceae</taxon>
        <taxon>Vogesella</taxon>
    </lineage>
</organism>